<gene>
    <name evidence="7" type="ORF">H8792_010350</name>
</gene>
<feature type="domain" description="Multidrug resistance protein MdtA-like barrel-sandwich hybrid" evidence="4">
    <location>
        <begin position="63"/>
        <end position="182"/>
    </location>
</feature>
<sequence>MPKPLISILIITFLSLISEVSYAETDAGQKPQKPSISVIAYKVEIDKLPQSLEVLASLQSKQSVDLRSQLSERITAIHFEDGQTVQKGQLLVELNNRQTLAELQKAKAVEQEALRQYRRANQLKGRGNITQSVIDERYSTWQVAIAERNLIEADLNERSILAPFSGHLGFKQVTVGTLLTPTTTIVTLDSTDQMYLDMAAPAAYVGQVALNQEVEVRHAAFPQKVFKGHVIAIAPRLNESSALLQVRALLENPLGELKGNMQVNAKLLLPTKLLISIPTTALLMLGERNFVYRLQESDKGVKVERIEVQVGRRYTDRIEVLSGLKAGDSVVSQGIMRLMSGKNVSVKAYQNHAPLADLIRAKARNANGN</sequence>
<dbReference type="Gene3D" id="2.40.420.20">
    <property type="match status" value="1"/>
</dbReference>
<feature type="domain" description="CusB-like beta-barrel" evidence="5">
    <location>
        <begin position="196"/>
        <end position="267"/>
    </location>
</feature>
<evidence type="ECO:0000256" key="3">
    <source>
        <dbReference type="ARBA" id="ARBA00022448"/>
    </source>
</evidence>
<dbReference type="Gene3D" id="2.40.50.100">
    <property type="match status" value="1"/>
</dbReference>
<protein>
    <submittedName>
        <fullName evidence="7">Efflux RND transporter periplasmic adaptor subunit</fullName>
    </submittedName>
</protein>
<dbReference type="Proteomes" id="UP001193680">
    <property type="component" value="Unassembled WGS sequence"/>
</dbReference>
<dbReference type="Pfam" id="PF25967">
    <property type="entry name" value="RND-MFP_C"/>
    <property type="match status" value="1"/>
</dbReference>
<dbReference type="PANTHER" id="PTHR30469">
    <property type="entry name" value="MULTIDRUG RESISTANCE PROTEIN MDTA"/>
    <property type="match status" value="1"/>
</dbReference>
<evidence type="ECO:0000259" key="5">
    <source>
        <dbReference type="Pfam" id="PF25954"/>
    </source>
</evidence>
<evidence type="ECO:0000313" key="7">
    <source>
        <dbReference type="EMBL" id="MBF6058741.1"/>
    </source>
</evidence>
<reference evidence="7 8" key="2">
    <citation type="submission" date="2020-11" db="EMBL/GenBank/DDBJ databases">
        <title>Sulfur oxidizing isolate from Hospital Hole Sinkhole.</title>
        <authorList>
            <person name="Scott K.M."/>
        </authorList>
    </citation>
    <scope>NUCLEOTIDE SEQUENCE [LARGE SCALE GENOMIC DNA]</scope>
    <source>
        <strain evidence="7 8">HH1</strain>
    </source>
</reference>
<dbReference type="InterPro" id="IPR006143">
    <property type="entry name" value="RND_pump_MFP"/>
</dbReference>
<evidence type="ECO:0000256" key="1">
    <source>
        <dbReference type="ARBA" id="ARBA00004196"/>
    </source>
</evidence>
<dbReference type="Pfam" id="PF25917">
    <property type="entry name" value="BSH_RND"/>
    <property type="match status" value="1"/>
</dbReference>
<accession>A0ABS0C3N0</accession>
<dbReference type="InterPro" id="IPR058792">
    <property type="entry name" value="Beta-barrel_RND_2"/>
</dbReference>
<reference evidence="7 8" key="1">
    <citation type="submission" date="2020-06" db="EMBL/GenBank/DDBJ databases">
        <authorList>
            <person name="Scott K."/>
        </authorList>
    </citation>
    <scope>NUCLEOTIDE SEQUENCE [LARGE SCALE GENOMIC DNA]</scope>
    <source>
        <strain evidence="7 8">HH1</strain>
    </source>
</reference>
<proteinExistence type="inferred from homology"/>
<evidence type="ECO:0000256" key="2">
    <source>
        <dbReference type="ARBA" id="ARBA00009477"/>
    </source>
</evidence>
<dbReference type="NCBIfam" id="TIGR01730">
    <property type="entry name" value="RND_mfp"/>
    <property type="match status" value="1"/>
</dbReference>
<dbReference type="InterPro" id="IPR058625">
    <property type="entry name" value="MdtA-like_BSH"/>
</dbReference>
<keyword evidence="8" id="KW-1185">Reference proteome</keyword>
<dbReference type="Gene3D" id="1.10.287.470">
    <property type="entry name" value="Helix hairpin bin"/>
    <property type="match status" value="1"/>
</dbReference>
<dbReference type="RefSeq" id="WP_185978888.1">
    <property type="nucleotide sequence ID" value="NZ_JACBGI020000026.1"/>
</dbReference>
<comment type="similarity">
    <text evidence="2">Belongs to the membrane fusion protein (MFP) (TC 8.A.1) family.</text>
</comment>
<comment type="subcellular location">
    <subcellularLocation>
        <location evidence="1">Cell envelope</location>
    </subcellularLocation>
</comment>
<evidence type="ECO:0000259" key="6">
    <source>
        <dbReference type="Pfam" id="PF25967"/>
    </source>
</evidence>
<dbReference type="SUPFAM" id="SSF111369">
    <property type="entry name" value="HlyD-like secretion proteins"/>
    <property type="match status" value="1"/>
</dbReference>
<comment type="caution">
    <text evidence="7">The sequence shown here is derived from an EMBL/GenBank/DDBJ whole genome shotgun (WGS) entry which is preliminary data.</text>
</comment>
<dbReference type="InterPro" id="IPR058627">
    <property type="entry name" value="MdtA-like_C"/>
</dbReference>
<evidence type="ECO:0000313" key="8">
    <source>
        <dbReference type="Proteomes" id="UP001193680"/>
    </source>
</evidence>
<evidence type="ECO:0000259" key="4">
    <source>
        <dbReference type="Pfam" id="PF25917"/>
    </source>
</evidence>
<organism evidence="7 8">
    <name type="scientific">Thiomicrorhabdus heinhorstiae</name>
    <dbReference type="NCBI Taxonomy" id="2748010"/>
    <lineage>
        <taxon>Bacteria</taxon>
        <taxon>Pseudomonadati</taxon>
        <taxon>Pseudomonadota</taxon>
        <taxon>Gammaproteobacteria</taxon>
        <taxon>Thiotrichales</taxon>
        <taxon>Piscirickettsiaceae</taxon>
        <taxon>Thiomicrorhabdus</taxon>
    </lineage>
</organism>
<keyword evidence="3" id="KW-0813">Transport</keyword>
<dbReference type="EMBL" id="JACBGI020000026">
    <property type="protein sequence ID" value="MBF6058741.1"/>
    <property type="molecule type" value="Genomic_DNA"/>
</dbReference>
<dbReference type="PANTHER" id="PTHR30469:SF11">
    <property type="entry name" value="BLL4320 PROTEIN"/>
    <property type="match status" value="1"/>
</dbReference>
<dbReference type="Gene3D" id="2.40.30.170">
    <property type="match status" value="1"/>
</dbReference>
<feature type="domain" description="Multidrug resistance protein MdtA-like C-terminal permuted SH3" evidence="6">
    <location>
        <begin position="275"/>
        <end position="336"/>
    </location>
</feature>
<dbReference type="Pfam" id="PF25954">
    <property type="entry name" value="Beta-barrel_RND_2"/>
    <property type="match status" value="1"/>
</dbReference>
<name>A0ABS0C3N0_9GAMM</name>